<protein>
    <recommendedName>
        <fullName evidence="1">[acyl-carrier-protein] S-malonyltransferase</fullName>
        <ecNumber evidence="1">2.3.1.39</ecNumber>
    </recommendedName>
</protein>
<proteinExistence type="predicted"/>
<dbReference type="AlphaFoldDB" id="A0A0A0BU51"/>
<dbReference type="InterPro" id="IPR001227">
    <property type="entry name" value="Ac_transferase_dom_sf"/>
</dbReference>
<dbReference type="OrthoDB" id="3248271at2"/>
<evidence type="ECO:0000256" key="4">
    <source>
        <dbReference type="ARBA" id="ARBA00048462"/>
    </source>
</evidence>
<feature type="region of interest" description="Disordered" evidence="5">
    <location>
        <begin position="306"/>
        <end position="338"/>
    </location>
</feature>
<dbReference type="GO" id="GO:0006633">
    <property type="term" value="P:fatty acid biosynthetic process"/>
    <property type="evidence" value="ECO:0007669"/>
    <property type="project" value="TreeGrafter"/>
</dbReference>
<dbReference type="InterPro" id="IPR014043">
    <property type="entry name" value="Acyl_transferase_dom"/>
</dbReference>
<reference evidence="7 8" key="1">
    <citation type="submission" date="2013-08" db="EMBL/GenBank/DDBJ databases">
        <title>Genome sequencing of Cellulomonas carbonis T26.</title>
        <authorList>
            <person name="Chen F."/>
            <person name="Li Y."/>
            <person name="Wang G."/>
        </authorList>
    </citation>
    <scope>NUCLEOTIDE SEQUENCE [LARGE SCALE GENOMIC DNA]</scope>
    <source>
        <strain evidence="7 8">T26</strain>
    </source>
</reference>
<dbReference type="InterPro" id="IPR016036">
    <property type="entry name" value="Malonyl_transacylase_ACP-bd"/>
</dbReference>
<keyword evidence="8" id="KW-1185">Reference proteome</keyword>
<gene>
    <name evidence="7" type="ORF">N868_14275</name>
</gene>
<dbReference type="RefSeq" id="WP_052426211.1">
    <property type="nucleotide sequence ID" value="NZ_AXCY01000043.1"/>
</dbReference>
<evidence type="ECO:0000256" key="5">
    <source>
        <dbReference type="SAM" id="MobiDB-lite"/>
    </source>
</evidence>
<evidence type="ECO:0000313" key="7">
    <source>
        <dbReference type="EMBL" id="KGM10659.1"/>
    </source>
</evidence>
<evidence type="ECO:0000313" key="8">
    <source>
        <dbReference type="Proteomes" id="UP000029839"/>
    </source>
</evidence>
<dbReference type="PANTHER" id="PTHR42681">
    <property type="entry name" value="MALONYL-COA-ACYL CARRIER PROTEIN TRANSACYLASE, MITOCHONDRIAL"/>
    <property type="match status" value="1"/>
</dbReference>
<evidence type="ECO:0000256" key="3">
    <source>
        <dbReference type="ARBA" id="ARBA00023315"/>
    </source>
</evidence>
<evidence type="ECO:0000256" key="2">
    <source>
        <dbReference type="ARBA" id="ARBA00022679"/>
    </source>
</evidence>
<dbReference type="Gene3D" id="3.30.70.250">
    <property type="entry name" value="Malonyl-CoA ACP transacylase, ACP-binding"/>
    <property type="match status" value="1"/>
</dbReference>
<reference evidence="7 8" key="2">
    <citation type="journal article" date="2015" name="Stand. Genomic Sci.">
        <title>Draft genome sequence of Cellulomonas carbonis T26(T) and comparative analysis of six Cellulomonas genomes.</title>
        <authorList>
            <person name="Zhuang W."/>
            <person name="Zhang S."/>
            <person name="Xia X."/>
            <person name="Wang G."/>
        </authorList>
    </citation>
    <scope>NUCLEOTIDE SEQUENCE [LARGE SCALE GENOMIC DNA]</scope>
    <source>
        <strain evidence="7 8">T26</strain>
    </source>
</reference>
<comment type="caution">
    <text evidence="7">The sequence shown here is derived from an EMBL/GenBank/DDBJ whole genome shotgun (WGS) entry which is preliminary data.</text>
</comment>
<accession>A0A0A0BU51</accession>
<name>A0A0A0BU51_9CELL</name>
<evidence type="ECO:0000259" key="6">
    <source>
        <dbReference type="SMART" id="SM00827"/>
    </source>
</evidence>
<dbReference type="Pfam" id="PF00698">
    <property type="entry name" value="Acyl_transf_1"/>
    <property type="match status" value="1"/>
</dbReference>
<dbReference type="EMBL" id="AXCY01000043">
    <property type="protein sequence ID" value="KGM10659.1"/>
    <property type="molecule type" value="Genomic_DNA"/>
</dbReference>
<comment type="catalytic activity">
    <reaction evidence="4">
        <text>holo-[ACP] + malonyl-CoA = malonyl-[ACP] + CoA</text>
        <dbReference type="Rhea" id="RHEA:41792"/>
        <dbReference type="Rhea" id="RHEA-COMP:9623"/>
        <dbReference type="Rhea" id="RHEA-COMP:9685"/>
        <dbReference type="ChEBI" id="CHEBI:57287"/>
        <dbReference type="ChEBI" id="CHEBI:57384"/>
        <dbReference type="ChEBI" id="CHEBI:64479"/>
        <dbReference type="ChEBI" id="CHEBI:78449"/>
        <dbReference type="EC" id="2.3.1.39"/>
    </reaction>
</comment>
<organism evidence="7 8">
    <name type="scientific">Cellulomonas carbonis T26</name>
    <dbReference type="NCBI Taxonomy" id="947969"/>
    <lineage>
        <taxon>Bacteria</taxon>
        <taxon>Bacillati</taxon>
        <taxon>Actinomycetota</taxon>
        <taxon>Actinomycetes</taxon>
        <taxon>Micrococcales</taxon>
        <taxon>Cellulomonadaceae</taxon>
        <taxon>Cellulomonas</taxon>
    </lineage>
</organism>
<dbReference type="Proteomes" id="UP000029839">
    <property type="component" value="Unassembled WGS sequence"/>
</dbReference>
<dbReference type="SUPFAM" id="SSF55048">
    <property type="entry name" value="Probable ACP-binding domain of malonyl-CoA ACP transacylase"/>
    <property type="match status" value="1"/>
</dbReference>
<dbReference type="InterPro" id="IPR016035">
    <property type="entry name" value="Acyl_Trfase/lysoPLipase"/>
</dbReference>
<keyword evidence="3" id="KW-0012">Acyltransferase</keyword>
<dbReference type="InterPro" id="IPR050858">
    <property type="entry name" value="Mal-CoA-ACP_Trans/PKS_FabD"/>
</dbReference>
<dbReference type="GO" id="GO:0005829">
    <property type="term" value="C:cytosol"/>
    <property type="evidence" value="ECO:0007669"/>
    <property type="project" value="TreeGrafter"/>
</dbReference>
<feature type="domain" description="Malonyl-CoA:ACP transacylase (MAT)" evidence="6">
    <location>
        <begin position="5"/>
        <end position="324"/>
    </location>
</feature>
<dbReference type="PANTHER" id="PTHR42681:SF1">
    <property type="entry name" value="MALONYL-COA-ACYL CARRIER PROTEIN TRANSACYLASE, MITOCHONDRIAL"/>
    <property type="match status" value="1"/>
</dbReference>
<dbReference type="Gene3D" id="3.40.366.10">
    <property type="entry name" value="Malonyl-Coenzyme A Acyl Carrier Protein, domain 2"/>
    <property type="match status" value="1"/>
</dbReference>
<sequence length="338" mass="33768">MLAIVCPGQGSQTPGFLAPWLELPGVEDRVRVLSDAAGTDLVAHGTTSDADTIRDTAVAQPLIVAASLVAFRALGDDVAGGVDVTAGHSVGELAAAAVAGVLDDAGAVGLVAHRARAMARAAALTPSGMSAVVGGDPDEVLARIAAAGLHPANVNGGGQVVAAGDLDALAALAAEPPARARVIPLQVAGAFHTPFMQTAADAFADVARTWPAQDPRVAFLSDADGEPYAPADDAPHGRAADVLARLAAQVVAPVRWDLVQATLLRLGVTGLVELAPAGVLTGLARRSLPGVETVAVKSPADLDAARELAARHTSHAAPTPARTSSDGRPAGTAQEAPE</sequence>
<dbReference type="GO" id="GO:0004314">
    <property type="term" value="F:[acyl-carrier-protein] S-malonyltransferase activity"/>
    <property type="evidence" value="ECO:0007669"/>
    <property type="project" value="UniProtKB-EC"/>
</dbReference>
<dbReference type="SMART" id="SM00827">
    <property type="entry name" value="PKS_AT"/>
    <property type="match status" value="1"/>
</dbReference>
<dbReference type="EC" id="2.3.1.39" evidence="1"/>
<evidence type="ECO:0000256" key="1">
    <source>
        <dbReference type="ARBA" id="ARBA00013258"/>
    </source>
</evidence>
<keyword evidence="2 7" id="KW-0808">Transferase</keyword>
<dbReference type="SUPFAM" id="SSF52151">
    <property type="entry name" value="FabD/lysophospholipase-like"/>
    <property type="match status" value="1"/>
</dbReference>